<proteinExistence type="predicted"/>
<dbReference type="EMBL" id="CP136865">
    <property type="protein sequence ID" value="WOJ96585.1"/>
    <property type="molecule type" value="Genomic_DNA"/>
</dbReference>
<gene>
    <name evidence="5" type="ORF">R0137_15235</name>
</gene>
<dbReference type="Gene3D" id="2.40.160.50">
    <property type="entry name" value="membrane protein fhac: a member of the omp85/tpsb transporter family"/>
    <property type="match status" value="1"/>
</dbReference>
<sequence length="371" mass="40814">MRASQHFSLLISFAITPAIAIAQESVTDTRPSIAPDIREDDTKLKLQRGDVVIVPIPISNPTLGSGLVLGGAYFYSQTEEQKKTQPASVTGAAGVYTDNNSRAFTLIQQNYWNQNKWRFTGAAGAADLRLSLIAPEDVSTSSVDWRIRGEFVFARLSRKISGNWYGGGTLRFADIAQDIETTVQSNDFDTSPDVRAAGLGATVEYDSRDMPLNSYSGRYFKVETLFNDEAVGSSQTYQSYNLAYNSYHAVADNLTVAWEFQGCQRVGGAPLWDACRINLRGFAATDYLGKVSTSAQIEARWRVSERWGLVGFAGAGQVSRSFSESEDRSLIPSYGVGLRFMVSKAKRVNMRLDFARSQDSDAIHFSVGEAF</sequence>
<feature type="chain" id="PRO_5045780838" evidence="3">
    <location>
        <begin position="23"/>
        <end position="371"/>
    </location>
</feature>
<evidence type="ECO:0000256" key="2">
    <source>
        <dbReference type="ARBA" id="ARBA00023136"/>
    </source>
</evidence>
<organism evidence="5 6">
    <name type="scientific">Congregibacter brevis</name>
    <dbReference type="NCBI Taxonomy" id="3081201"/>
    <lineage>
        <taxon>Bacteria</taxon>
        <taxon>Pseudomonadati</taxon>
        <taxon>Pseudomonadota</taxon>
        <taxon>Gammaproteobacteria</taxon>
        <taxon>Cellvibrionales</taxon>
        <taxon>Halieaceae</taxon>
        <taxon>Congregibacter</taxon>
    </lineage>
</organism>
<keyword evidence="2" id="KW-0472">Membrane</keyword>
<feature type="domain" description="Bacterial surface antigen (D15)" evidence="4">
    <location>
        <begin position="152"/>
        <end position="371"/>
    </location>
</feature>
<reference evidence="5 6" key="1">
    <citation type="submission" date="2023-10" db="EMBL/GenBank/DDBJ databases">
        <title>Two novel species belonging to the OM43/NOR5 clade.</title>
        <authorList>
            <person name="Park M."/>
        </authorList>
    </citation>
    <scope>NUCLEOTIDE SEQUENCE [LARGE SCALE GENOMIC DNA]</scope>
    <source>
        <strain evidence="5 6">IMCC45268</strain>
    </source>
</reference>
<evidence type="ECO:0000256" key="1">
    <source>
        <dbReference type="ARBA" id="ARBA00004370"/>
    </source>
</evidence>
<dbReference type="InterPro" id="IPR000184">
    <property type="entry name" value="Bac_surfAg_D15"/>
</dbReference>
<dbReference type="RefSeq" id="WP_407327263.1">
    <property type="nucleotide sequence ID" value="NZ_CP136865.1"/>
</dbReference>
<dbReference type="Proteomes" id="UP001626549">
    <property type="component" value="Chromosome"/>
</dbReference>
<keyword evidence="6" id="KW-1185">Reference proteome</keyword>
<feature type="signal peptide" evidence="3">
    <location>
        <begin position="1"/>
        <end position="22"/>
    </location>
</feature>
<evidence type="ECO:0000256" key="3">
    <source>
        <dbReference type="SAM" id="SignalP"/>
    </source>
</evidence>
<accession>A0ABZ0IE03</accession>
<keyword evidence="3" id="KW-0732">Signal</keyword>
<evidence type="ECO:0000313" key="5">
    <source>
        <dbReference type="EMBL" id="WOJ96585.1"/>
    </source>
</evidence>
<dbReference type="Pfam" id="PF01103">
    <property type="entry name" value="Omp85"/>
    <property type="match status" value="1"/>
</dbReference>
<evidence type="ECO:0000313" key="6">
    <source>
        <dbReference type="Proteomes" id="UP001626549"/>
    </source>
</evidence>
<comment type="subcellular location">
    <subcellularLocation>
        <location evidence="1">Membrane</location>
    </subcellularLocation>
</comment>
<evidence type="ECO:0000259" key="4">
    <source>
        <dbReference type="Pfam" id="PF01103"/>
    </source>
</evidence>
<protein>
    <submittedName>
        <fullName evidence="5">BamA/TamA family outer membrane protein</fullName>
    </submittedName>
</protein>
<name>A0ABZ0IE03_9GAMM</name>